<dbReference type="Pfam" id="PF03610">
    <property type="entry name" value="EIIA-man"/>
    <property type="match status" value="1"/>
</dbReference>
<accession>A0A091BTJ1</accession>
<dbReference type="EMBL" id="JPVT01000298">
    <property type="protein sequence ID" value="KFN88956.1"/>
    <property type="molecule type" value="Genomic_DNA"/>
</dbReference>
<evidence type="ECO:0000313" key="10">
    <source>
        <dbReference type="Proteomes" id="UP000029381"/>
    </source>
</evidence>
<dbReference type="GO" id="GO:0016020">
    <property type="term" value="C:membrane"/>
    <property type="evidence" value="ECO:0007669"/>
    <property type="project" value="InterPro"/>
</dbReference>
<dbReference type="GO" id="GO:0005737">
    <property type="term" value="C:cytoplasm"/>
    <property type="evidence" value="ECO:0007669"/>
    <property type="project" value="UniProtKB-SubCell"/>
</dbReference>
<keyword evidence="5 9" id="KW-0808">Transferase</keyword>
<dbReference type="PROSITE" id="PS51096">
    <property type="entry name" value="PTS_EIIA_TYPE_4"/>
    <property type="match status" value="1"/>
</dbReference>
<name>A0A091BTJ1_9ENTE</name>
<keyword evidence="10" id="KW-1185">Reference proteome</keyword>
<dbReference type="AlphaFoldDB" id="A0A091BTJ1"/>
<feature type="domain" description="PTS EIIA type-4" evidence="8">
    <location>
        <begin position="1"/>
        <end position="129"/>
    </location>
</feature>
<comment type="caution">
    <text evidence="9">The sequence shown here is derived from an EMBL/GenBank/DDBJ whole genome shotgun (WGS) entry which is preliminary data.</text>
</comment>
<comment type="subcellular location">
    <subcellularLocation>
        <location evidence="1">Cytoplasm</location>
    </subcellularLocation>
</comment>
<reference evidence="9 10" key="1">
    <citation type="submission" date="2014-08" db="EMBL/GenBank/DDBJ databases">
        <title>Genome sequence of Tetragenococcus muriaticus.</title>
        <authorList>
            <person name="Chuea-nongthon C."/>
            <person name="Rodtong S."/>
            <person name="Yongsawatdigul J."/>
            <person name="Steele J.L."/>
            <person name="Liu X.-y."/>
            <person name="Speers J."/>
            <person name="Glasner J.D."/>
            <person name="Neeno-Eckwall E.C."/>
        </authorList>
    </citation>
    <scope>NUCLEOTIDE SEQUENCE [LARGE SCALE GENOMIC DNA]</scope>
    <source>
        <strain evidence="9 10">3MR10-3</strain>
    </source>
</reference>
<evidence type="ECO:0000259" key="8">
    <source>
        <dbReference type="PROSITE" id="PS51096"/>
    </source>
</evidence>
<dbReference type="RefSeq" id="WP_028790014.1">
    <property type="nucleotide sequence ID" value="NZ_JPVT01000298.1"/>
</dbReference>
<gene>
    <name evidence="9" type="ORF">TMU3MR103_2315</name>
</gene>
<proteinExistence type="predicted"/>
<dbReference type="InterPro" id="IPR051471">
    <property type="entry name" value="Bacterial_PTS_sugar_comp"/>
</dbReference>
<dbReference type="GO" id="GO:0009401">
    <property type="term" value="P:phosphoenolpyruvate-dependent sugar phosphotransferase system"/>
    <property type="evidence" value="ECO:0007669"/>
    <property type="project" value="UniProtKB-KW"/>
</dbReference>
<evidence type="ECO:0000256" key="2">
    <source>
        <dbReference type="ARBA" id="ARBA00022448"/>
    </source>
</evidence>
<evidence type="ECO:0000256" key="5">
    <source>
        <dbReference type="ARBA" id="ARBA00022679"/>
    </source>
</evidence>
<dbReference type="PATRIC" id="fig|1302648.3.peg.2246"/>
<sequence>MIDFLIVTHGSLAAGLLDSTKLIVGDASNISVLGFDHGDDPEELGQTIKEEIEFSISNGRQLLVFTDLFGGTPSNRVVLTIKQLAKRENVEAIVGVNLSMLLEGLMSVPQREDVRTIKGKCLQAGLEGIKDLKEAFEL</sequence>
<keyword evidence="2" id="KW-0813">Transport</keyword>
<dbReference type="Proteomes" id="UP000029381">
    <property type="component" value="Unassembled WGS sequence"/>
</dbReference>
<evidence type="ECO:0000256" key="7">
    <source>
        <dbReference type="ARBA" id="ARBA00022777"/>
    </source>
</evidence>
<evidence type="ECO:0000313" key="9">
    <source>
        <dbReference type="EMBL" id="KFN88956.1"/>
    </source>
</evidence>
<dbReference type="InterPro" id="IPR036662">
    <property type="entry name" value="PTS_EIIA_man-typ_sf"/>
</dbReference>
<keyword evidence="7" id="KW-0418">Kinase</keyword>
<keyword evidence="3" id="KW-0963">Cytoplasm</keyword>
<dbReference type="CDD" id="cd00006">
    <property type="entry name" value="PTS_IIA_man"/>
    <property type="match status" value="1"/>
</dbReference>
<dbReference type="SUPFAM" id="SSF53062">
    <property type="entry name" value="PTS system fructose IIA component-like"/>
    <property type="match status" value="1"/>
</dbReference>
<protein>
    <submittedName>
        <fullName evidence="9">PTS system mannose-specific IIA component</fullName>
        <ecNumber evidence="9">2.7.1.69</ecNumber>
    </submittedName>
</protein>
<dbReference type="PANTHER" id="PTHR33799">
    <property type="entry name" value="PTS PERMEASE-RELATED-RELATED"/>
    <property type="match status" value="1"/>
</dbReference>
<dbReference type="Gene3D" id="3.40.50.510">
    <property type="entry name" value="Phosphotransferase system, mannose-type IIA component"/>
    <property type="match status" value="1"/>
</dbReference>
<keyword evidence="6" id="KW-0598">Phosphotransferase system</keyword>
<keyword evidence="4" id="KW-0762">Sugar transport</keyword>
<evidence type="ECO:0000256" key="3">
    <source>
        <dbReference type="ARBA" id="ARBA00022490"/>
    </source>
</evidence>
<organism evidence="9 10">
    <name type="scientific">Tetragenococcus muriaticus 3MR10-3</name>
    <dbReference type="NCBI Taxonomy" id="1302648"/>
    <lineage>
        <taxon>Bacteria</taxon>
        <taxon>Bacillati</taxon>
        <taxon>Bacillota</taxon>
        <taxon>Bacilli</taxon>
        <taxon>Lactobacillales</taxon>
        <taxon>Enterococcaceae</taxon>
        <taxon>Tetragenococcus</taxon>
    </lineage>
</organism>
<dbReference type="InterPro" id="IPR004701">
    <property type="entry name" value="PTS_EIIA_man-typ"/>
</dbReference>
<evidence type="ECO:0000256" key="1">
    <source>
        <dbReference type="ARBA" id="ARBA00004496"/>
    </source>
</evidence>
<dbReference type="PANTHER" id="PTHR33799:SF1">
    <property type="entry name" value="PTS SYSTEM MANNOSE-SPECIFIC EIIAB COMPONENT-RELATED"/>
    <property type="match status" value="1"/>
</dbReference>
<dbReference type="InterPro" id="IPR033887">
    <property type="entry name" value="PTS_IIA_man"/>
</dbReference>
<evidence type="ECO:0000256" key="6">
    <source>
        <dbReference type="ARBA" id="ARBA00022683"/>
    </source>
</evidence>
<dbReference type="GO" id="GO:0016301">
    <property type="term" value="F:kinase activity"/>
    <property type="evidence" value="ECO:0007669"/>
    <property type="project" value="UniProtKB-KW"/>
</dbReference>
<evidence type="ECO:0000256" key="4">
    <source>
        <dbReference type="ARBA" id="ARBA00022597"/>
    </source>
</evidence>
<dbReference type="EC" id="2.7.1.69" evidence="9"/>